<dbReference type="AlphaFoldDB" id="A0A381ZDL8"/>
<protein>
    <submittedName>
        <fullName evidence="1">Uncharacterized protein</fullName>
    </submittedName>
</protein>
<dbReference type="EMBL" id="UINC01020923">
    <property type="protein sequence ID" value="SVA87395.1"/>
    <property type="molecule type" value="Genomic_DNA"/>
</dbReference>
<organism evidence="1">
    <name type="scientific">marine metagenome</name>
    <dbReference type="NCBI Taxonomy" id="408172"/>
    <lineage>
        <taxon>unclassified sequences</taxon>
        <taxon>metagenomes</taxon>
        <taxon>ecological metagenomes</taxon>
    </lineage>
</organism>
<name>A0A381ZDL8_9ZZZZ</name>
<proteinExistence type="predicted"/>
<evidence type="ECO:0000313" key="1">
    <source>
        <dbReference type="EMBL" id="SVA87395.1"/>
    </source>
</evidence>
<sequence length="177" mass="20975">MKEIQRHDSTSFADNEIVELKKWKLEEILDPNGPFHDHDKVRKRDGKWIPLYDLMHAGFVYEGEIDLKILFGDYSEKDLDYAGEAWGEGGFERWVGRPAKLCKDYGMRDLRQIKDKLEARLNKVNYKNRELVIYRTCFGQTSFSSGWWDKIIILSEKKGEPRRCRLKKCEVCHDKNN</sequence>
<reference evidence="1" key="1">
    <citation type="submission" date="2018-05" db="EMBL/GenBank/DDBJ databases">
        <authorList>
            <person name="Lanie J.A."/>
            <person name="Ng W.-L."/>
            <person name="Kazmierczak K.M."/>
            <person name="Andrzejewski T.M."/>
            <person name="Davidsen T.M."/>
            <person name="Wayne K.J."/>
            <person name="Tettelin H."/>
            <person name="Glass J.I."/>
            <person name="Rusch D."/>
            <person name="Podicherti R."/>
            <person name="Tsui H.-C.T."/>
            <person name="Winkler M.E."/>
        </authorList>
    </citation>
    <scope>NUCLEOTIDE SEQUENCE</scope>
</reference>
<accession>A0A381ZDL8</accession>
<gene>
    <name evidence="1" type="ORF">METZ01_LOCUS140249</name>
</gene>